<evidence type="ECO:0000313" key="3">
    <source>
        <dbReference type="Proteomes" id="UP000695000"/>
    </source>
</evidence>
<dbReference type="SUPFAM" id="SSF81296">
    <property type="entry name" value="E set domains"/>
    <property type="match status" value="1"/>
</dbReference>
<organism evidence="3 4">
    <name type="scientific">Nicrophorus vespilloides</name>
    <name type="common">Boreal carrion beetle</name>
    <dbReference type="NCBI Taxonomy" id="110193"/>
    <lineage>
        <taxon>Eukaryota</taxon>
        <taxon>Metazoa</taxon>
        <taxon>Ecdysozoa</taxon>
        <taxon>Arthropoda</taxon>
        <taxon>Hexapoda</taxon>
        <taxon>Insecta</taxon>
        <taxon>Pterygota</taxon>
        <taxon>Neoptera</taxon>
        <taxon>Endopterygota</taxon>
        <taxon>Coleoptera</taxon>
        <taxon>Polyphaga</taxon>
        <taxon>Staphyliniformia</taxon>
        <taxon>Silphidae</taxon>
        <taxon>Nicrophorinae</taxon>
        <taxon>Nicrophorus</taxon>
    </lineage>
</organism>
<protein>
    <submittedName>
        <fullName evidence="4">Uncharacterized protein LOC108558738</fullName>
    </submittedName>
</protein>
<keyword evidence="1" id="KW-0732">Signal</keyword>
<dbReference type="Proteomes" id="UP000695000">
    <property type="component" value="Unplaced"/>
</dbReference>
<dbReference type="GeneID" id="108558738"/>
<keyword evidence="3" id="KW-1185">Reference proteome</keyword>
<evidence type="ECO:0000256" key="1">
    <source>
        <dbReference type="SAM" id="SignalP"/>
    </source>
</evidence>
<name>A0ABM1M9I9_NICVS</name>
<sequence>MLKICLFAFVVLIGSVKLDSIPFMDCGSGDNLLDVDIIGCSRLPCPVKMGGEHSIKISLISKMPSKHLNQNVELIVRAIHTRIQVTPDDPCHEINCPVSLNRNASLNAIMHIPKTGLVPLDAILVWKIHNDAGDQVVCMETEVTIEKSKMEYELD</sequence>
<gene>
    <name evidence="4" type="primary">LOC108558738</name>
</gene>
<dbReference type="Gene3D" id="2.60.40.770">
    <property type="match status" value="1"/>
</dbReference>
<dbReference type="InterPro" id="IPR003172">
    <property type="entry name" value="ML_dom"/>
</dbReference>
<dbReference type="InterPro" id="IPR014756">
    <property type="entry name" value="Ig_E-set"/>
</dbReference>
<evidence type="ECO:0000259" key="2">
    <source>
        <dbReference type="Pfam" id="PF02221"/>
    </source>
</evidence>
<accession>A0ABM1M9I9</accession>
<feature type="chain" id="PRO_5045473963" evidence="1">
    <location>
        <begin position="19"/>
        <end position="155"/>
    </location>
</feature>
<dbReference type="Pfam" id="PF02221">
    <property type="entry name" value="E1_DerP2_DerF2"/>
    <property type="match status" value="1"/>
</dbReference>
<reference evidence="4" key="1">
    <citation type="submission" date="2025-08" db="UniProtKB">
        <authorList>
            <consortium name="RefSeq"/>
        </authorList>
    </citation>
    <scope>IDENTIFICATION</scope>
    <source>
        <tissue evidence="4">Whole Larva</tissue>
    </source>
</reference>
<proteinExistence type="predicted"/>
<dbReference type="RefSeq" id="XP_017771239.1">
    <property type="nucleotide sequence ID" value="XM_017915750.1"/>
</dbReference>
<feature type="domain" description="MD-2-related lipid-recognition" evidence="2">
    <location>
        <begin position="21"/>
        <end position="145"/>
    </location>
</feature>
<evidence type="ECO:0000313" key="4">
    <source>
        <dbReference type="RefSeq" id="XP_017771239.1"/>
    </source>
</evidence>
<feature type="signal peptide" evidence="1">
    <location>
        <begin position="1"/>
        <end position="18"/>
    </location>
</feature>